<evidence type="ECO:0000256" key="7">
    <source>
        <dbReference type="ARBA" id="ARBA00023125"/>
    </source>
</evidence>
<dbReference type="Pfam" id="PF16124">
    <property type="entry name" value="RecQ_Zn_bind"/>
    <property type="match status" value="1"/>
</dbReference>
<feature type="domain" description="Helicase ATP-binding" evidence="13">
    <location>
        <begin position="100"/>
        <end position="268"/>
    </location>
</feature>
<dbReference type="Gene3D" id="1.10.10.10">
    <property type="entry name" value="Winged helix-like DNA-binding domain superfamily/Winged helix DNA-binding domain"/>
    <property type="match status" value="1"/>
</dbReference>
<dbReference type="EC" id="5.6.2.4" evidence="10"/>
<dbReference type="HOGENOM" id="CLU_001103_9_7_0"/>
<dbReference type="InterPro" id="IPR014001">
    <property type="entry name" value="Helicase_ATP-bd"/>
</dbReference>
<keyword evidence="5 15" id="KW-0347">Helicase</keyword>
<dbReference type="GO" id="GO:0016787">
    <property type="term" value="F:hydrolase activity"/>
    <property type="evidence" value="ECO:0007669"/>
    <property type="project" value="UniProtKB-KW"/>
</dbReference>
<dbReference type="InterPro" id="IPR032284">
    <property type="entry name" value="RecQ_Zn-bd"/>
</dbReference>
<dbReference type="GO" id="GO:0003677">
    <property type="term" value="F:DNA binding"/>
    <property type="evidence" value="ECO:0007669"/>
    <property type="project" value="UniProtKB-KW"/>
</dbReference>
<dbReference type="KEGG" id="rba:RB13225"/>
<dbReference type="eggNOG" id="COG0514">
    <property type="taxonomic scope" value="Bacteria"/>
</dbReference>
<evidence type="ECO:0000256" key="3">
    <source>
        <dbReference type="ARBA" id="ARBA00022741"/>
    </source>
</evidence>
<gene>
    <name evidence="15" type="primary">recQ</name>
    <name evidence="15" type="ordered locus">RB13225</name>
</gene>
<evidence type="ECO:0000256" key="9">
    <source>
        <dbReference type="ARBA" id="ARBA00034617"/>
    </source>
</evidence>
<dbReference type="InterPro" id="IPR001650">
    <property type="entry name" value="Helicase_C-like"/>
</dbReference>
<dbReference type="FunFam" id="3.40.50.300:FF:001391">
    <property type="entry name" value="ATP-dependent DNA helicase"/>
    <property type="match status" value="1"/>
</dbReference>
<dbReference type="GO" id="GO:0005737">
    <property type="term" value="C:cytoplasm"/>
    <property type="evidence" value="ECO:0000318"/>
    <property type="project" value="GO_Central"/>
</dbReference>
<keyword evidence="4 15" id="KW-0378">Hydrolase</keyword>
<dbReference type="CDD" id="cd17920">
    <property type="entry name" value="DEXHc_RecQ"/>
    <property type="match status" value="1"/>
</dbReference>
<keyword evidence="16" id="KW-1185">Reference proteome</keyword>
<dbReference type="GO" id="GO:0005694">
    <property type="term" value="C:chromosome"/>
    <property type="evidence" value="ECO:0000318"/>
    <property type="project" value="GO_Central"/>
</dbReference>
<name>Q7UHG1_RHOBA</name>
<dbReference type="EnsemblBacteria" id="CAD78011">
    <property type="protein sequence ID" value="CAD78011"/>
    <property type="gene ID" value="RB13225"/>
</dbReference>
<dbReference type="OrthoDB" id="9763310at2"/>
<keyword evidence="8" id="KW-0413">Isomerase</keyword>
<dbReference type="InterPro" id="IPR036388">
    <property type="entry name" value="WH-like_DNA-bd_sf"/>
</dbReference>
<feature type="domain" description="Helicase C-terminal" evidence="14">
    <location>
        <begin position="292"/>
        <end position="444"/>
    </location>
</feature>
<dbReference type="Gene3D" id="3.40.50.300">
    <property type="entry name" value="P-loop containing nucleotide triphosphate hydrolases"/>
    <property type="match status" value="2"/>
</dbReference>
<dbReference type="GO" id="GO:0006310">
    <property type="term" value="P:DNA recombination"/>
    <property type="evidence" value="ECO:0000318"/>
    <property type="project" value="GO_Central"/>
</dbReference>
<dbReference type="PROSITE" id="PS51194">
    <property type="entry name" value="HELICASE_CTER"/>
    <property type="match status" value="1"/>
</dbReference>
<dbReference type="PROSITE" id="PS00690">
    <property type="entry name" value="DEAH_ATP_HELICASE"/>
    <property type="match status" value="1"/>
</dbReference>
<dbReference type="EMBL" id="BX294156">
    <property type="protein sequence ID" value="CAD78011.1"/>
    <property type="molecule type" value="Genomic_DNA"/>
</dbReference>
<evidence type="ECO:0000256" key="6">
    <source>
        <dbReference type="ARBA" id="ARBA00022840"/>
    </source>
</evidence>
<keyword evidence="7" id="KW-0238">DNA-binding</keyword>
<evidence type="ECO:0000256" key="12">
    <source>
        <dbReference type="ARBA" id="ARBA00044550"/>
    </source>
</evidence>
<dbReference type="GO" id="GO:0009378">
    <property type="term" value="F:four-way junction helicase activity"/>
    <property type="evidence" value="ECO:0000318"/>
    <property type="project" value="GO_Central"/>
</dbReference>
<comment type="similarity">
    <text evidence="1">Belongs to the helicase family. RecQ subfamily.</text>
</comment>
<dbReference type="GO" id="GO:0046872">
    <property type="term" value="F:metal ion binding"/>
    <property type="evidence" value="ECO:0007669"/>
    <property type="project" value="UniProtKB-KW"/>
</dbReference>
<dbReference type="InterPro" id="IPR004589">
    <property type="entry name" value="DNA_helicase_ATP-dep_RecQ"/>
</dbReference>
<comment type="catalytic activity">
    <reaction evidence="9">
        <text>Couples ATP hydrolysis with the unwinding of duplex DNA by translocating in the 3'-5' direction.</text>
        <dbReference type="EC" id="5.6.2.4"/>
    </reaction>
</comment>
<dbReference type="InterPro" id="IPR002464">
    <property type="entry name" value="DNA/RNA_helicase_DEAH_CS"/>
</dbReference>
<evidence type="ECO:0000256" key="2">
    <source>
        <dbReference type="ARBA" id="ARBA00022723"/>
    </source>
</evidence>
<evidence type="ECO:0000256" key="5">
    <source>
        <dbReference type="ARBA" id="ARBA00022806"/>
    </source>
</evidence>
<evidence type="ECO:0000256" key="4">
    <source>
        <dbReference type="ARBA" id="ARBA00022801"/>
    </source>
</evidence>
<sequence length="560" mass="61717">MCVVVLCDCRAILLVAVLPLPSTLCRKVSGRNRRRCGSAKEKDGPLPLGWHELCDAGPSRAARRRSNRRPPHDCSTMDLLAHLDRCFGFQSFRHGQREACESIVAGKDTIVLMPTGAGKSLCYQLPGILRDGVTLVVSPLISLAKDQAEHLKKAGQPTVVLNSTRTKKQIESARSKIAAGKVKFVLTTPERLQKTDICELLAGVGVGLMVVDEAHCVSQWGHDFRPDYLCLPSIRERLGNPPLAALTATASERTLDEVRCSLRLNDPTIVRTGIDRPNLRIEVVRCYSAEDKLKQLHRALEIEGMLERTEPAIVYCGTTKTADQLAKSFGGLCYHGKMRKADRAAAQEEFMNGRPSVMFATNAFGLGIDKHDLRQVIHVELPGSLESYYQEMGRAGRDGKRSRCTLLYDPSDVDLRKMFAGGMMAASKIMTAHHTLVRGVHELGEDGEVALSKLAPISPLGRVTLKNCFQLLSSRGIVAPAGRGRWRLIADELEHRVADRLEEATRVRSEDRQVALREMVEFAESSKCRWELLREHFGVSETTSSDCLCDQCGAAVVASA</sequence>
<dbReference type="GO" id="GO:0043590">
    <property type="term" value="C:bacterial nucleoid"/>
    <property type="evidence" value="ECO:0000318"/>
    <property type="project" value="GO_Central"/>
</dbReference>
<dbReference type="NCBIfam" id="TIGR00614">
    <property type="entry name" value="recQ_fam"/>
    <property type="match status" value="1"/>
</dbReference>
<dbReference type="SMART" id="SM00490">
    <property type="entry name" value="HELICc"/>
    <property type="match status" value="1"/>
</dbReference>
<dbReference type="GO" id="GO:0043138">
    <property type="term" value="F:3'-5' DNA helicase activity"/>
    <property type="evidence" value="ECO:0000318"/>
    <property type="project" value="GO_Central"/>
</dbReference>
<evidence type="ECO:0000259" key="13">
    <source>
        <dbReference type="PROSITE" id="PS51192"/>
    </source>
</evidence>
<keyword evidence="6" id="KW-0067">ATP-binding</keyword>
<dbReference type="InParanoid" id="Q7UHG1"/>
<dbReference type="Proteomes" id="UP000001025">
    <property type="component" value="Chromosome"/>
</dbReference>
<evidence type="ECO:0000256" key="1">
    <source>
        <dbReference type="ARBA" id="ARBA00005446"/>
    </source>
</evidence>
<dbReference type="SMART" id="SM00487">
    <property type="entry name" value="DEXDc"/>
    <property type="match status" value="1"/>
</dbReference>
<organism evidence="15 16">
    <name type="scientific">Rhodopirellula baltica (strain DSM 10527 / NCIMB 13988 / SH1)</name>
    <dbReference type="NCBI Taxonomy" id="243090"/>
    <lineage>
        <taxon>Bacteria</taxon>
        <taxon>Pseudomonadati</taxon>
        <taxon>Planctomycetota</taxon>
        <taxon>Planctomycetia</taxon>
        <taxon>Pirellulales</taxon>
        <taxon>Pirellulaceae</taxon>
        <taxon>Rhodopirellula</taxon>
    </lineage>
</organism>
<evidence type="ECO:0000256" key="10">
    <source>
        <dbReference type="ARBA" id="ARBA00034808"/>
    </source>
</evidence>
<proteinExistence type="inferred from homology"/>
<reference evidence="15 16" key="1">
    <citation type="journal article" date="2003" name="Proc. Natl. Acad. Sci. U.S.A.">
        <title>Complete genome sequence of the marine planctomycete Pirellula sp. strain 1.</title>
        <authorList>
            <person name="Gloeckner F.O."/>
            <person name="Kube M."/>
            <person name="Bauer M."/>
            <person name="Teeling H."/>
            <person name="Lombardot T."/>
            <person name="Ludwig W."/>
            <person name="Gade D."/>
            <person name="Beck A."/>
            <person name="Borzym K."/>
            <person name="Heitmann K."/>
            <person name="Rabus R."/>
            <person name="Schlesner H."/>
            <person name="Amann R."/>
            <person name="Reinhardt R."/>
        </authorList>
    </citation>
    <scope>NUCLEOTIDE SEQUENCE [LARGE SCALE GENOMIC DNA]</scope>
    <source>
        <strain evidence="16">DSM 10527 / NCIMB 13988 / SH1</strain>
    </source>
</reference>
<dbReference type="PANTHER" id="PTHR13710">
    <property type="entry name" value="DNA HELICASE RECQ FAMILY MEMBER"/>
    <property type="match status" value="1"/>
</dbReference>
<evidence type="ECO:0000313" key="15">
    <source>
        <dbReference type="EMBL" id="CAD78011.1"/>
    </source>
</evidence>
<protein>
    <recommendedName>
        <fullName evidence="11">ATP-dependent DNA helicase RecQ</fullName>
        <ecNumber evidence="10">5.6.2.4</ecNumber>
    </recommendedName>
    <alternativeName>
        <fullName evidence="12">DNA 3'-5' helicase RecQ</fullName>
    </alternativeName>
</protein>
<evidence type="ECO:0000313" key="16">
    <source>
        <dbReference type="Proteomes" id="UP000001025"/>
    </source>
</evidence>
<dbReference type="GO" id="GO:0006281">
    <property type="term" value="P:DNA repair"/>
    <property type="evidence" value="ECO:0000318"/>
    <property type="project" value="GO_Central"/>
</dbReference>
<dbReference type="PATRIC" id="fig|243090.15.peg.6408"/>
<dbReference type="PANTHER" id="PTHR13710:SF105">
    <property type="entry name" value="ATP-DEPENDENT DNA HELICASE Q1"/>
    <property type="match status" value="1"/>
</dbReference>
<dbReference type="SUPFAM" id="SSF52540">
    <property type="entry name" value="P-loop containing nucleoside triphosphate hydrolases"/>
    <property type="match status" value="1"/>
</dbReference>
<keyword evidence="3" id="KW-0547">Nucleotide-binding</keyword>
<accession>Q7UHG1</accession>
<evidence type="ECO:0000256" key="8">
    <source>
        <dbReference type="ARBA" id="ARBA00023235"/>
    </source>
</evidence>
<dbReference type="GO" id="GO:0005524">
    <property type="term" value="F:ATP binding"/>
    <property type="evidence" value="ECO:0007669"/>
    <property type="project" value="UniProtKB-KW"/>
</dbReference>
<evidence type="ECO:0000259" key="14">
    <source>
        <dbReference type="PROSITE" id="PS51194"/>
    </source>
</evidence>
<dbReference type="Pfam" id="PF00271">
    <property type="entry name" value="Helicase_C"/>
    <property type="match status" value="1"/>
</dbReference>
<keyword evidence="2" id="KW-0479">Metal-binding</keyword>
<dbReference type="Pfam" id="PF00270">
    <property type="entry name" value="DEAD"/>
    <property type="match status" value="1"/>
</dbReference>
<evidence type="ECO:0000256" key="11">
    <source>
        <dbReference type="ARBA" id="ARBA00044535"/>
    </source>
</evidence>
<dbReference type="STRING" id="243090.RB13225"/>
<dbReference type="InterPro" id="IPR011545">
    <property type="entry name" value="DEAD/DEAH_box_helicase_dom"/>
</dbReference>
<dbReference type="GO" id="GO:0030894">
    <property type="term" value="C:replisome"/>
    <property type="evidence" value="ECO:0000318"/>
    <property type="project" value="GO_Central"/>
</dbReference>
<dbReference type="PROSITE" id="PS51192">
    <property type="entry name" value="HELICASE_ATP_BIND_1"/>
    <property type="match status" value="1"/>
</dbReference>
<dbReference type="InterPro" id="IPR027417">
    <property type="entry name" value="P-loop_NTPase"/>
</dbReference>
<dbReference type="AlphaFoldDB" id="Q7UHG1"/>